<organism evidence="2 3">
    <name type="scientific">Chlorella vulgaris</name>
    <name type="common">Green alga</name>
    <dbReference type="NCBI Taxonomy" id="3077"/>
    <lineage>
        <taxon>Eukaryota</taxon>
        <taxon>Viridiplantae</taxon>
        <taxon>Chlorophyta</taxon>
        <taxon>core chlorophytes</taxon>
        <taxon>Trebouxiophyceae</taxon>
        <taxon>Chlorellales</taxon>
        <taxon>Chlorellaceae</taxon>
        <taxon>Chlorella clade</taxon>
        <taxon>Chlorella</taxon>
    </lineage>
</organism>
<reference evidence="2" key="1">
    <citation type="journal article" date="2019" name="Plant J.">
        <title>Chlorella vulgaris genome assembly and annotation reveals the molecular basis for metabolic acclimation to high light conditions.</title>
        <authorList>
            <person name="Cecchin M."/>
            <person name="Marcolungo L."/>
            <person name="Rossato M."/>
            <person name="Girolomoni L."/>
            <person name="Cosentino E."/>
            <person name="Cuine S."/>
            <person name="Li-Beisson Y."/>
            <person name="Delledonne M."/>
            <person name="Ballottari M."/>
        </authorList>
    </citation>
    <scope>NUCLEOTIDE SEQUENCE</scope>
    <source>
        <strain evidence="2">211/11P</strain>
    </source>
</reference>
<evidence type="ECO:0000313" key="2">
    <source>
        <dbReference type="EMBL" id="KAI3439132.1"/>
    </source>
</evidence>
<sequence>MQNRGAMGSEQVEDAVRKEPAELMYRCFCLGAWWASIALQLPEAPGACAEPAQIMLTDEPHTMASAQAAAAEVAAVEAEFAKLKLDRLQRRGKAPPKEGAGKRSGKKKG</sequence>
<comment type="caution">
    <text evidence="2">The sequence shown here is derived from an EMBL/GenBank/DDBJ whole genome shotgun (WGS) entry which is preliminary data.</text>
</comment>
<accession>A0A9D4Z3E6</accession>
<proteinExistence type="predicted"/>
<evidence type="ECO:0000313" key="3">
    <source>
        <dbReference type="Proteomes" id="UP001055712"/>
    </source>
</evidence>
<reference evidence="2" key="2">
    <citation type="submission" date="2020-11" db="EMBL/GenBank/DDBJ databases">
        <authorList>
            <person name="Cecchin M."/>
            <person name="Marcolungo L."/>
            <person name="Rossato M."/>
            <person name="Girolomoni L."/>
            <person name="Cosentino E."/>
            <person name="Cuine S."/>
            <person name="Li-Beisson Y."/>
            <person name="Delledonne M."/>
            <person name="Ballottari M."/>
        </authorList>
    </citation>
    <scope>NUCLEOTIDE SEQUENCE</scope>
    <source>
        <strain evidence="2">211/11P</strain>
        <tissue evidence="2">Whole cell</tissue>
    </source>
</reference>
<keyword evidence="3" id="KW-1185">Reference proteome</keyword>
<dbReference type="AlphaFoldDB" id="A0A9D4Z3E6"/>
<evidence type="ECO:0000256" key="1">
    <source>
        <dbReference type="SAM" id="MobiDB-lite"/>
    </source>
</evidence>
<name>A0A9D4Z3E6_CHLVU</name>
<protein>
    <submittedName>
        <fullName evidence="2">Uncharacterized protein</fullName>
    </submittedName>
</protein>
<feature type="region of interest" description="Disordered" evidence="1">
    <location>
        <begin position="87"/>
        <end position="109"/>
    </location>
</feature>
<feature type="compositionally biased region" description="Basic and acidic residues" evidence="1">
    <location>
        <begin position="87"/>
        <end position="101"/>
    </location>
</feature>
<gene>
    <name evidence="2" type="ORF">D9Q98_001540</name>
</gene>
<dbReference type="EMBL" id="SIDB01000001">
    <property type="protein sequence ID" value="KAI3439132.1"/>
    <property type="molecule type" value="Genomic_DNA"/>
</dbReference>
<dbReference type="Proteomes" id="UP001055712">
    <property type="component" value="Unassembled WGS sequence"/>
</dbReference>